<dbReference type="AlphaFoldDB" id="A0A6I8MIA3"/>
<dbReference type="InterPro" id="IPR036129">
    <property type="entry name" value="Glycerate_kinase_sf"/>
</dbReference>
<evidence type="ECO:0000313" key="5">
    <source>
        <dbReference type="EMBL" id="VZH85622.1"/>
    </source>
</evidence>
<proteinExistence type="inferred from homology"/>
<dbReference type="Gene3D" id="3.40.50.10350">
    <property type="entry name" value="Glycerate kinase, domain 1"/>
    <property type="match status" value="1"/>
</dbReference>
<accession>A0A6I8MIA3</accession>
<dbReference type="Pfam" id="PF02595">
    <property type="entry name" value="Gly_kinase"/>
    <property type="match status" value="1"/>
</dbReference>
<dbReference type="InterPro" id="IPR018193">
    <property type="entry name" value="Glyc_kinase_flavodox-like_fold"/>
</dbReference>
<protein>
    <submittedName>
        <fullName evidence="5">Glycerate kinase</fullName>
    </submittedName>
</protein>
<organism evidence="5 6">
    <name type="scientific">Corynebacterium rouxii</name>
    <dbReference type="NCBI Taxonomy" id="2719119"/>
    <lineage>
        <taxon>Bacteria</taxon>
        <taxon>Bacillati</taxon>
        <taxon>Actinomycetota</taxon>
        <taxon>Actinomycetes</taxon>
        <taxon>Mycobacteriales</taxon>
        <taxon>Corynebacteriaceae</taxon>
        <taxon>Corynebacterium</taxon>
    </lineage>
</organism>
<evidence type="ECO:0000256" key="3">
    <source>
        <dbReference type="ARBA" id="ARBA00022777"/>
    </source>
</evidence>
<dbReference type="GO" id="GO:0031388">
    <property type="term" value="P:organic acid phosphorylation"/>
    <property type="evidence" value="ECO:0007669"/>
    <property type="project" value="UniProtKB-UniRule"/>
</dbReference>
<dbReference type="NCBIfam" id="TIGR00045">
    <property type="entry name" value="glycerate kinase"/>
    <property type="match status" value="1"/>
</dbReference>
<dbReference type="Proteomes" id="UP000423525">
    <property type="component" value="Chromosome"/>
</dbReference>
<gene>
    <name evidence="5" type="ORF">FRC0190_01572</name>
</gene>
<dbReference type="KEGG" id="crf:FRC0190_01572"/>
<evidence type="ECO:0000256" key="1">
    <source>
        <dbReference type="ARBA" id="ARBA00006284"/>
    </source>
</evidence>
<sequence>MPHPNRTFKIVIAPDSFKSTATTSQAAAFIAEGIQAAVQSNECEGINVEITTVPMADGGEGTSSCFEGIDITLPTTDANGRLTEATYRFDPQSETAYIDVAAASGLPAVEDELRPLTADTYGTGVLIADAETRGARRIVLGLGGTATTDAGTGILVALGATPMNKQGLPLRQGGGALGELDYLDTAQVNIPAAAMSWVLLTDVNSPATGPEGTAHTFASQKGASAEDIAMLENGIATICAVSGVDPTTPGLGAAGGLPIGITWLSSLIHGNNNNVVIMPGAQVVANACNLEEHIANADLVITGEGRLDHTSFNTKVVGTIARLAAQHEVDMMVLAGSVEPSCSQQFDHLSMTAVELPDFKEHLSVRDQIRSAAQQAFTTYALTKTVQG</sequence>
<evidence type="ECO:0000313" key="6">
    <source>
        <dbReference type="Proteomes" id="UP000423525"/>
    </source>
</evidence>
<keyword evidence="2 4" id="KW-0808">Transferase</keyword>
<dbReference type="PIRSF" id="PIRSF006078">
    <property type="entry name" value="GlxK"/>
    <property type="match status" value="1"/>
</dbReference>
<reference evidence="5 6" key="1">
    <citation type="submission" date="2019-11" db="EMBL/GenBank/DDBJ databases">
        <authorList>
            <person name="Brisse S."/>
        </authorList>
    </citation>
    <scope>NUCLEOTIDE SEQUENCE [LARGE SCALE GENOMIC DNA]</scope>
    <source>
        <strain evidence="5">FRC0190</strain>
    </source>
</reference>
<keyword evidence="3 4" id="KW-0418">Kinase</keyword>
<dbReference type="InterPro" id="IPR018197">
    <property type="entry name" value="Glycerate_kinase_RE-like"/>
</dbReference>
<dbReference type="SUPFAM" id="SSF110738">
    <property type="entry name" value="Glycerate kinase I"/>
    <property type="match status" value="1"/>
</dbReference>
<dbReference type="InterPro" id="IPR004381">
    <property type="entry name" value="Glycerate_kinase"/>
</dbReference>
<dbReference type="Gene3D" id="3.90.1510.10">
    <property type="entry name" value="Glycerate kinase, domain 2"/>
    <property type="match status" value="1"/>
</dbReference>
<dbReference type="PANTHER" id="PTHR21599:SF0">
    <property type="entry name" value="GLYCERATE KINASE"/>
    <property type="match status" value="1"/>
</dbReference>
<evidence type="ECO:0000256" key="4">
    <source>
        <dbReference type="PIRNR" id="PIRNR006078"/>
    </source>
</evidence>
<comment type="similarity">
    <text evidence="1 4">Belongs to the glycerate kinase type-1 family.</text>
</comment>
<dbReference type="EMBL" id="LR738855">
    <property type="protein sequence ID" value="VZH85622.1"/>
    <property type="molecule type" value="Genomic_DNA"/>
</dbReference>
<name>A0A6I8MIA3_9CORY</name>
<dbReference type="PANTHER" id="PTHR21599">
    <property type="entry name" value="GLYCERATE KINASE"/>
    <property type="match status" value="1"/>
</dbReference>
<dbReference type="GO" id="GO:0008887">
    <property type="term" value="F:glycerate kinase activity"/>
    <property type="evidence" value="ECO:0007669"/>
    <property type="project" value="UniProtKB-UniRule"/>
</dbReference>
<dbReference type="RefSeq" id="WP_155873353.1">
    <property type="nucleotide sequence ID" value="NZ_LR738855.1"/>
</dbReference>
<evidence type="ECO:0000256" key="2">
    <source>
        <dbReference type="ARBA" id="ARBA00022679"/>
    </source>
</evidence>